<dbReference type="AlphaFoldDB" id="A0A6G7VGT0"/>
<accession>A0A6G7VGT0</accession>
<evidence type="ECO:0000313" key="1">
    <source>
        <dbReference type="EMBL" id="QIK39086.1"/>
    </source>
</evidence>
<proteinExistence type="predicted"/>
<sequence length="370" mass="41099">MLVGCSLSAIEDSLPDQRLVYKRQREAAENLEIPPDLMSAGRFDDALDIPGGVEHPATFSEYAGGRAQRQQAAAQGGEVLPSFPNVELKRRGDERWLEVQASPQAVWLRVIAFWREQGVLLVEQNPAVGVMRTDWLDNRAEIRKDFITRMVSKVAEGLYSTSTRDQYTLRIESGLRPSTTEIRLTHRGMAERLVSGGIAGSTERTIWEPSGSDREKEAEMLRRLMVYLGGSPSKAGGGEMPAGQLIGANSRLVNENGVPLIIIPQEFRSAWQMTGAALDRAGFVVEDRDQAQGLYEVRYAGQDAQPEQKPGLLSRLAFWHKPKIDPVKQFQIKVSSNDKESRVIILAPDGKPDVSANGQRILNLIQEQLR</sequence>
<dbReference type="Pfam" id="PF06804">
    <property type="entry name" value="Lipoprotein_18"/>
    <property type="match status" value="1"/>
</dbReference>
<keyword evidence="2" id="KW-1185">Reference proteome</keyword>
<reference evidence="2" key="1">
    <citation type="submission" date="2020-01" db="EMBL/GenBank/DDBJ databases">
        <title>Caldichromatium gen. nov., sp. nov., a thermophilic purple sulfur bacterium member of the family Chromatiaceae isolated from Nakabusa hot spring, Japan.</title>
        <authorList>
            <person name="Saini M.K."/>
            <person name="Hanada S."/>
            <person name="Tank M."/>
        </authorList>
    </citation>
    <scope>NUCLEOTIDE SEQUENCE [LARGE SCALE GENOMIC DNA]</scope>
    <source>
        <strain evidence="2">No.7</strain>
    </source>
</reference>
<evidence type="ECO:0000313" key="2">
    <source>
        <dbReference type="Proteomes" id="UP000502699"/>
    </source>
</evidence>
<organism evidence="1 2">
    <name type="scientific">Caldichromatium japonicum</name>
    <dbReference type="NCBI Taxonomy" id="2699430"/>
    <lineage>
        <taxon>Bacteria</taxon>
        <taxon>Pseudomonadati</taxon>
        <taxon>Pseudomonadota</taxon>
        <taxon>Gammaproteobacteria</taxon>
        <taxon>Chromatiales</taxon>
        <taxon>Chromatiaceae</taxon>
        <taxon>Caldichromatium</taxon>
    </lineage>
</organism>
<dbReference type="Gene3D" id="3.30.310.170">
    <property type="entry name" value="Outer membrane protein assembly factor BamC"/>
    <property type="match status" value="1"/>
</dbReference>
<name>A0A6G7VGT0_9GAMM</name>
<dbReference type="EMBL" id="CP048029">
    <property type="protein sequence ID" value="QIK39086.1"/>
    <property type="molecule type" value="Genomic_DNA"/>
</dbReference>
<dbReference type="KEGG" id="cjap:GWK36_03295"/>
<gene>
    <name evidence="1" type="primary">bamC</name>
    <name evidence="1" type="ORF">GWK36_03295</name>
</gene>
<dbReference type="InterPro" id="IPR010653">
    <property type="entry name" value="NlpB/DapX"/>
</dbReference>
<dbReference type="InterPro" id="IPR042268">
    <property type="entry name" value="BamC_C"/>
</dbReference>
<protein>
    <submittedName>
        <fullName evidence="1">Outer membrane protein assembly factor BamC</fullName>
    </submittedName>
</protein>
<dbReference type="Proteomes" id="UP000502699">
    <property type="component" value="Chromosome"/>
</dbReference>